<feature type="domain" description="TLC" evidence="7">
    <location>
        <begin position="1"/>
        <end position="108"/>
    </location>
</feature>
<keyword evidence="2 5" id="KW-0812">Transmembrane</keyword>
<proteinExistence type="predicted"/>
<comment type="caution">
    <text evidence="8">The sequence shown here is derived from an EMBL/GenBank/DDBJ whole genome shotgun (WGS) entry which is preliminary data.</text>
</comment>
<dbReference type="GO" id="GO:0007009">
    <property type="term" value="P:plasma membrane organization"/>
    <property type="evidence" value="ECO:0007669"/>
    <property type="project" value="TreeGrafter"/>
</dbReference>
<dbReference type="Pfam" id="PF03798">
    <property type="entry name" value="TRAM_LAG1_CLN8"/>
    <property type="match status" value="1"/>
</dbReference>
<sequence>MHTIFLDFQQVNSVILHMPPGYFVHDIYHNICSGLCFRSSEIIIHHVAVVTCFSIVMTYRLLLPYALFGLLMELNSIFLHGRQIMLYLDISPESFWYRMNYKANIGEF</sequence>
<evidence type="ECO:0000256" key="3">
    <source>
        <dbReference type="ARBA" id="ARBA00022989"/>
    </source>
</evidence>
<dbReference type="InterPro" id="IPR050846">
    <property type="entry name" value="TLCD"/>
</dbReference>
<evidence type="ECO:0000313" key="9">
    <source>
        <dbReference type="Proteomes" id="UP000324629"/>
    </source>
</evidence>
<feature type="non-terminal residue" evidence="8">
    <location>
        <position position="108"/>
    </location>
</feature>
<dbReference type="EMBL" id="QNGE01002628">
    <property type="protein sequence ID" value="KAA3675260.1"/>
    <property type="molecule type" value="Genomic_DNA"/>
</dbReference>
<evidence type="ECO:0000256" key="4">
    <source>
        <dbReference type="ARBA" id="ARBA00023136"/>
    </source>
</evidence>
<dbReference type="GO" id="GO:0097035">
    <property type="term" value="P:regulation of membrane lipid distribution"/>
    <property type="evidence" value="ECO:0007669"/>
    <property type="project" value="TreeGrafter"/>
</dbReference>
<dbReference type="PROSITE" id="PS50922">
    <property type="entry name" value="TLC"/>
    <property type="match status" value="1"/>
</dbReference>
<keyword evidence="4 5" id="KW-0472">Membrane</keyword>
<dbReference type="GO" id="GO:0055091">
    <property type="term" value="P:phospholipid homeostasis"/>
    <property type="evidence" value="ECO:0007669"/>
    <property type="project" value="TreeGrafter"/>
</dbReference>
<dbReference type="PANTHER" id="PTHR13439">
    <property type="entry name" value="CT120 PROTEIN"/>
    <property type="match status" value="1"/>
</dbReference>
<organism evidence="8 9">
    <name type="scientific">Paragonimus westermani</name>
    <dbReference type="NCBI Taxonomy" id="34504"/>
    <lineage>
        <taxon>Eukaryota</taxon>
        <taxon>Metazoa</taxon>
        <taxon>Spiralia</taxon>
        <taxon>Lophotrochozoa</taxon>
        <taxon>Platyhelminthes</taxon>
        <taxon>Trematoda</taxon>
        <taxon>Digenea</taxon>
        <taxon>Plagiorchiida</taxon>
        <taxon>Troglotremata</taxon>
        <taxon>Troglotrematidae</taxon>
        <taxon>Paragonimus</taxon>
    </lineage>
</organism>
<evidence type="ECO:0000256" key="2">
    <source>
        <dbReference type="ARBA" id="ARBA00022692"/>
    </source>
</evidence>
<dbReference type="InterPro" id="IPR006634">
    <property type="entry name" value="TLC-dom"/>
</dbReference>
<evidence type="ECO:0000256" key="5">
    <source>
        <dbReference type="PROSITE-ProRule" id="PRU00205"/>
    </source>
</evidence>
<keyword evidence="3 6" id="KW-1133">Transmembrane helix</keyword>
<dbReference type="GO" id="GO:0005886">
    <property type="term" value="C:plasma membrane"/>
    <property type="evidence" value="ECO:0007669"/>
    <property type="project" value="TreeGrafter"/>
</dbReference>
<feature type="transmembrane region" description="Helical" evidence="6">
    <location>
        <begin position="43"/>
        <end position="62"/>
    </location>
</feature>
<dbReference type="GO" id="GO:0071709">
    <property type="term" value="P:membrane assembly"/>
    <property type="evidence" value="ECO:0007669"/>
    <property type="project" value="TreeGrafter"/>
</dbReference>
<dbReference type="PANTHER" id="PTHR13439:SF4">
    <property type="entry name" value="TLC DOMAIN-CONTAINING PROTEIN"/>
    <property type="match status" value="1"/>
</dbReference>
<gene>
    <name evidence="8" type="ORF">DEA37_0000392</name>
</gene>
<keyword evidence="9" id="KW-1185">Reference proteome</keyword>
<evidence type="ECO:0000256" key="1">
    <source>
        <dbReference type="ARBA" id="ARBA00004141"/>
    </source>
</evidence>
<comment type="subcellular location">
    <subcellularLocation>
        <location evidence="1">Membrane</location>
        <topology evidence="1">Multi-pass membrane protein</topology>
    </subcellularLocation>
</comment>
<dbReference type="Proteomes" id="UP000324629">
    <property type="component" value="Unassembled WGS sequence"/>
</dbReference>
<dbReference type="AlphaFoldDB" id="A0A5J4NIN4"/>
<evidence type="ECO:0000259" key="7">
    <source>
        <dbReference type="PROSITE" id="PS50922"/>
    </source>
</evidence>
<protein>
    <recommendedName>
        <fullName evidence="7">TLC domain-containing protein</fullName>
    </recommendedName>
</protein>
<evidence type="ECO:0000313" key="8">
    <source>
        <dbReference type="EMBL" id="KAA3675260.1"/>
    </source>
</evidence>
<accession>A0A5J4NIN4</accession>
<reference evidence="8 9" key="1">
    <citation type="journal article" date="2019" name="Gigascience">
        <title>Whole-genome sequence of the oriental lung fluke Paragonimus westermani.</title>
        <authorList>
            <person name="Oey H."/>
            <person name="Zakrzewski M."/>
            <person name="Narain K."/>
            <person name="Devi K.R."/>
            <person name="Agatsuma T."/>
            <person name="Nawaratna S."/>
            <person name="Gobert G.N."/>
            <person name="Jones M.K."/>
            <person name="Ragan M.A."/>
            <person name="McManus D.P."/>
            <person name="Krause L."/>
        </authorList>
    </citation>
    <scope>NUCLEOTIDE SEQUENCE [LARGE SCALE GENOMIC DNA]</scope>
    <source>
        <strain evidence="8 9">IND2009</strain>
    </source>
</reference>
<name>A0A5J4NIN4_9TREM</name>
<evidence type="ECO:0000256" key="6">
    <source>
        <dbReference type="SAM" id="Phobius"/>
    </source>
</evidence>